<gene>
    <name evidence="4" type="ORF">S03H2_15592</name>
</gene>
<reference evidence="4" key="1">
    <citation type="journal article" date="2014" name="Front. Microbiol.">
        <title>High frequency of phylogenetically diverse reductive dehalogenase-homologous genes in deep subseafloor sedimentary metagenomes.</title>
        <authorList>
            <person name="Kawai M."/>
            <person name="Futagami T."/>
            <person name="Toyoda A."/>
            <person name="Takaki Y."/>
            <person name="Nishi S."/>
            <person name="Hori S."/>
            <person name="Arai W."/>
            <person name="Tsubouchi T."/>
            <person name="Morono Y."/>
            <person name="Uchiyama I."/>
            <person name="Ito T."/>
            <person name="Fujiyama A."/>
            <person name="Inagaki F."/>
            <person name="Takami H."/>
        </authorList>
    </citation>
    <scope>NUCLEOTIDE SEQUENCE</scope>
    <source>
        <strain evidence="4">Expedition CK06-06</strain>
    </source>
</reference>
<protein>
    <recommendedName>
        <fullName evidence="3">Cytidyltransferase-like domain-containing protein</fullName>
    </recommendedName>
</protein>
<name>X1FPP0_9ZZZZ</name>
<dbReference type="AlphaFoldDB" id="X1FPP0"/>
<organism evidence="4">
    <name type="scientific">marine sediment metagenome</name>
    <dbReference type="NCBI Taxonomy" id="412755"/>
    <lineage>
        <taxon>unclassified sequences</taxon>
        <taxon>metagenomes</taxon>
        <taxon>ecological metagenomes</taxon>
    </lineage>
</organism>
<dbReference type="InterPro" id="IPR004821">
    <property type="entry name" value="Cyt_trans-like"/>
</dbReference>
<keyword evidence="1" id="KW-0808">Transferase</keyword>
<accession>X1FPP0</accession>
<dbReference type="Pfam" id="PF01467">
    <property type="entry name" value="CTP_transf_like"/>
    <property type="match status" value="1"/>
</dbReference>
<feature type="domain" description="Cytidyltransferase-like" evidence="3">
    <location>
        <begin position="14"/>
        <end position="122"/>
    </location>
</feature>
<dbReference type="EMBL" id="BARU01007933">
    <property type="protein sequence ID" value="GAH34455.1"/>
    <property type="molecule type" value="Genomic_DNA"/>
</dbReference>
<dbReference type="PANTHER" id="PTHR43793:SF1">
    <property type="entry name" value="FAD SYNTHASE"/>
    <property type="match status" value="1"/>
</dbReference>
<dbReference type="NCBIfam" id="TIGR00125">
    <property type="entry name" value="cyt_tran_rel"/>
    <property type="match status" value="1"/>
</dbReference>
<dbReference type="InterPro" id="IPR050385">
    <property type="entry name" value="Archaeal_FAD_synthase"/>
</dbReference>
<evidence type="ECO:0000313" key="4">
    <source>
        <dbReference type="EMBL" id="GAH34455.1"/>
    </source>
</evidence>
<comment type="caution">
    <text evidence="4">The sequence shown here is derived from an EMBL/GenBank/DDBJ whole genome shotgun (WGS) entry which is preliminary data.</text>
</comment>
<keyword evidence="2" id="KW-0548">Nucleotidyltransferase</keyword>
<dbReference type="InterPro" id="IPR014729">
    <property type="entry name" value="Rossmann-like_a/b/a_fold"/>
</dbReference>
<dbReference type="GO" id="GO:0016779">
    <property type="term" value="F:nucleotidyltransferase activity"/>
    <property type="evidence" value="ECO:0007669"/>
    <property type="project" value="UniProtKB-KW"/>
</dbReference>
<dbReference type="SUPFAM" id="SSF52374">
    <property type="entry name" value="Nucleotidylyl transferase"/>
    <property type="match status" value="1"/>
</dbReference>
<evidence type="ECO:0000256" key="2">
    <source>
        <dbReference type="ARBA" id="ARBA00022695"/>
    </source>
</evidence>
<evidence type="ECO:0000259" key="3">
    <source>
        <dbReference type="Pfam" id="PF01467"/>
    </source>
</evidence>
<sequence length="141" mass="16638">MTDKKIVYATMVGDLFHRGHLEFIKKAKKLGDLLVIGLHPDDVVKRYKREPVIPFEDRKKIIESIREVDKVVEDCMDFRNPTMFDNLKKYKASIAVHGDDWLPPLYEKAEKQKLCKVVRVECYPYITTTRLLQEIRKTKKT</sequence>
<evidence type="ECO:0000256" key="1">
    <source>
        <dbReference type="ARBA" id="ARBA00022679"/>
    </source>
</evidence>
<dbReference type="Gene3D" id="3.40.50.620">
    <property type="entry name" value="HUPs"/>
    <property type="match status" value="1"/>
</dbReference>
<dbReference type="PANTHER" id="PTHR43793">
    <property type="entry name" value="FAD SYNTHASE"/>
    <property type="match status" value="1"/>
</dbReference>
<proteinExistence type="predicted"/>